<dbReference type="PANTHER" id="PTHR14218">
    <property type="entry name" value="PROTEASE S8 TRIPEPTIDYL PEPTIDASE I CLN2"/>
    <property type="match status" value="1"/>
</dbReference>
<evidence type="ECO:0000256" key="10">
    <source>
        <dbReference type="ARBA" id="ARBA00022825"/>
    </source>
</evidence>
<keyword evidence="11 15" id="KW-0106">Calcium</keyword>
<keyword evidence="8 16" id="KW-0732">Signal</keyword>
<evidence type="ECO:0000256" key="11">
    <source>
        <dbReference type="ARBA" id="ARBA00022837"/>
    </source>
</evidence>
<comment type="cofactor">
    <cofactor evidence="15">
        <name>Ca(2+)</name>
        <dbReference type="ChEBI" id="CHEBI:29108"/>
    </cofactor>
    <text evidence="15">Binds 1 Ca(2+) ion per subunit.</text>
</comment>
<evidence type="ECO:0000256" key="9">
    <source>
        <dbReference type="ARBA" id="ARBA00022801"/>
    </source>
</evidence>
<dbReference type="Gene3D" id="3.40.50.200">
    <property type="entry name" value="Peptidase S8/S53 domain"/>
    <property type="match status" value="1"/>
</dbReference>
<feature type="signal peptide" evidence="16">
    <location>
        <begin position="1"/>
        <end position="19"/>
    </location>
</feature>
<dbReference type="GO" id="GO:0004252">
    <property type="term" value="F:serine-type endopeptidase activity"/>
    <property type="evidence" value="ECO:0007669"/>
    <property type="project" value="UniProtKB-UniRule"/>
</dbReference>
<dbReference type="FunFam" id="3.40.50.200:FF:000015">
    <property type="entry name" value="Tripeptidyl peptidase A"/>
    <property type="match status" value="1"/>
</dbReference>
<evidence type="ECO:0000256" key="2">
    <source>
        <dbReference type="ARBA" id="ARBA00002451"/>
    </source>
</evidence>
<evidence type="ECO:0000313" key="18">
    <source>
        <dbReference type="EMBL" id="KGQ12565.1"/>
    </source>
</evidence>
<feature type="active site" description="Charge relay system" evidence="15">
    <location>
        <position position="269"/>
    </location>
</feature>
<comment type="catalytic activity">
    <reaction evidence="1">
        <text>Release of an N-terminal tripeptide from a polypeptide.</text>
        <dbReference type="EC" id="3.4.14.10"/>
    </reaction>
</comment>
<evidence type="ECO:0000256" key="6">
    <source>
        <dbReference type="ARBA" id="ARBA00022670"/>
    </source>
</evidence>
<evidence type="ECO:0000256" key="16">
    <source>
        <dbReference type="SAM" id="SignalP"/>
    </source>
</evidence>
<dbReference type="AlphaFoldDB" id="A0A0A2W293"/>
<evidence type="ECO:0000256" key="3">
    <source>
        <dbReference type="ARBA" id="ARBA00004239"/>
    </source>
</evidence>
<comment type="function">
    <text evidence="2">Secreted tripeptidyl-peptidase which degrades proteins at acidic pHs and is involved in virulence.</text>
</comment>
<keyword evidence="6 15" id="KW-0645">Protease</keyword>
<keyword evidence="10 15" id="KW-0720">Serine protease</keyword>
<dbReference type="InterPro" id="IPR030400">
    <property type="entry name" value="Sedolisin_dom"/>
</dbReference>
<keyword evidence="14" id="KW-0325">Glycoprotein</keyword>
<feature type="binding site" evidence="15">
    <location>
        <position position="533"/>
    </location>
    <ligand>
        <name>Ca(2+)</name>
        <dbReference type="ChEBI" id="CHEBI:29108"/>
    </ligand>
</feature>
<dbReference type="EMBL" id="ANFO01000106">
    <property type="protein sequence ID" value="KGQ12565.1"/>
    <property type="molecule type" value="Genomic_DNA"/>
</dbReference>
<dbReference type="PROSITE" id="PS51695">
    <property type="entry name" value="SEDOLISIN"/>
    <property type="match status" value="1"/>
</dbReference>
<protein>
    <recommendedName>
        <fullName evidence="4">tripeptidyl-peptidase II</fullName>
        <ecNumber evidence="4">3.4.14.10</ecNumber>
    </recommendedName>
</protein>
<reference evidence="18 19" key="1">
    <citation type="submission" date="2012-10" db="EMBL/GenBank/DDBJ databases">
        <title>Genome sequencing and analysis of entomopathogenic fungi Beauveria bassiana D1-5.</title>
        <authorList>
            <person name="Li Q."/>
            <person name="Wang L."/>
            <person name="Zhang Z."/>
            <person name="Wang Q."/>
            <person name="Ren J."/>
            <person name="Wang M."/>
            <person name="Xu W."/>
            <person name="Wang J."/>
            <person name="Lu Y."/>
            <person name="Du Q."/>
            <person name="Sun Z."/>
        </authorList>
    </citation>
    <scope>NUCLEOTIDE SEQUENCE [LARGE SCALE GENOMIC DNA]</scope>
    <source>
        <strain evidence="18 19">D1-5</strain>
    </source>
</reference>
<keyword evidence="7 15" id="KW-0479">Metal-binding</keyword>
<dbReference type="MEROPS" id="S53.010"/>
<sequence>MSFFSFFVAALAASASASARSVVLEHVPILPSDWKQLDNVVDSAGEVSFSIALKQPNIDIPALMAQGGKHISLDEVRALRAPDRSCVDRVMKWLKDENISNVRQEHDMIHVHTTVADAEKLLSGNFSHYAYDGKVSKLRTQEYSIPEELVDSINFINPVSNFMRPAGDDVHLSRPLANFHAAKQNQTAAKIPCHDGVGISCLKKLYNITYESPDSNSPARLGISGYLELHANHDDVRSFLSNQTNITNYDFKVEKVNGGEDPGTPVGAEAVLDLEYGMGLGYPAAVTYYATGGRGDMIEPDGQLVKGNKSTNEPYLDFINHLLEKPDDQLPHVLSVSYGEDELSVPKQYAKRVCDAYGLLTKRGTTIVHASGDGGSTGGHDGNCRSRDGRNTNTTMPTFPASCPWVTTVGATHQGSNPQKGANFASGGFSYYFDRPSWQASAADGYINGLDGHLDGYYNKNGRAIPDVSIVGDNFWVMHNGTSKYIWGTSASAPVFAAMITLVNDARLRAGKQSVGYINELLYSKEGVAAFSDITRGTSYHCGFATRGWPATKGWDAITGLGEPRDFSKLMKLLYAA</sequence>
<keyword evidence="9 15" id="KW-0378">Hydrolase</keyword>
<dbReference type="GO" id="GO:0005576">
    <property type="term" value="C:extracellular region"/>
    <property type="evidence" value="ECO:0007669"/>
    <property type="project" value="UniProtKB-SubCell"/>
</dbReference>
<dbReference type="SUPFAM" id="SSF52743">
    <property type="entry name" value="Subtilisin-like"/>
    <property type="match status" value="1"/>
</dbReference>
<keyword evidence="13" id="KW-0865">Zymogen</keyword>
<dbReference type="CDD" id="cd11377">
    <property type="entry name" value="Pro-peptidase_S53"/>
    <property type="match status" value="1"/>
</dbReference>
<dbReference type="InterPro" id="IPR036852">
    <property type="entry name" value="Peptidase_S8/S53_dom_sf"/>
</dbReference>
<feature type="domain" description="Peptidase S53" evidence="17">
    <location>
        <begin position="196"/>
        <end position="577"/>
    </location>
</feature>
<feature type="chain" id="PRO_5001996305" description="tripeptidyl-peptidase II" evidence="16">
    <location>
        <begin position="20"/>
        <end position="577"/>
    </location>
</feature>
<dbReference type="PANTHER" id="PTHR14218:SF15">
    <property type="entry name" value="TRIPEPTIDYL-PEPTIDASE 1"/>
    <property type="match status" value="1"/>
</dbReference>
<evidence type="ECO:0000256" key="1">
    <source>
        <dbReference type="ARBA" id="ARBA00001910"/>
    </source>
</evidence>
<dbReference type="eggNOG" id="ENOG502QR6D">
    <property type="taxonomic scope" value="Eukaryota"/>
</dbReference>
<feature type="binding site" evidence="15">
    <location>
        <position position="556"/>
    </location>
    <ligand>
        <name>Ca(2+)</name>
        <dbReference type="ChEBI" id="CHEBI:29108"/>
    </ligand>
</feature>
<dbReference type="CDD" id="cd04056">
    <property type="entry name" value="Peptidases_S53"/>
    <property type="match status" value="1"/>
</dbReference>
<dbReference type="Pfam" id="PF00082">
    <property type="entry name" value="Peptidase_S8"/>
    <property type="match status" value="1"/>
</dbReference>
<feature type="active site" description="Charge relay system" evidence="15">
    <location>
        <position position="490"/>
    </location>
</feature>
<evidence type="ECO:0000256" key="4">
    <source>
        <dbReference type="ARBA" id="ARBA00012462"/>
    </source>
</evidence>
<evidence type="ECO:0000256" key="13">
    <source>
        <dbReference type="ARBA" id="ARBA00023145"/>
    </source>
</evidence>
<dbReference type="InterPro" id="IPR015366">
    <property type="entry name" value="S53_propep"/>
</dbReference>
<dbReference type="HOGENOM" id="CLU_013783_3_0_1"/>
<comment type="caution">
    <text evidence="18">The sequence shown here is derived from an EMBL/GenBank/DDBJ whole genome shotgun (WGS) entry which is preliminary data.</text>
</comment>
<dbReference type="EC" id="3.4.14.10" evidence="4"/>
<dbReference type="InterPro" id="IPR000209">
    <property type="entry name" value="Peptidase_S8/S53_dom"/>
</dbReference>
<proteinExistence type="predicted"/>
<evidence type="ECO:0000256" key="5">
    <source>
        <dbReference type="ARBA" id="ARBA00022525"/>
    </source>
</evidence>
<keyword evidence="12" id="KW-0843">Virulence</keyword>
<dbReference type="InterPro" id="IPR050819">
    <property type="entry name" value="Tripeptidyl-peptidase_I"/>
</dbReference>
<dbReference type="OrthoDB" id="409122at2759"/>
<feature type="active site" description="Charge relay system" evidence="15">
    <location>
        <position position="273"/>
    </location>
</feature>
<dbReference type="Proteomes" id="UP000030106">
    <property type="component" value="Unassembled WGS sequence"/>
</dbReference>
<name>A0A0A2W293_BEABA</name>
<dbReference type="STRING" id="1245745.A0A0A2W293"/>
<dbReference type="GO" id="GO:0006508">
    <property type="term" value="P:proteolysis"/>
    <property type="evidence" value="ECO:0007669"/>
    <property type="project" value="UniProtKB-KW"/>
</dbReference>
<evidence type="ECO:0000256" key="15">
    <source>
        <dbReference type="PROSITE-ProRule" id="PRU01032"/>
    </source>
</evidence>
<evidence type="ECO:0000313" key="19">
    <source>
        <dbReference type="Proteomes" id="UP000030106"/>
    </source>
</evidence>
<feature type="binding site" evidence="15">
    <location>
        <position position="534"/>
    </location>
    <ligand>
        <name>Ca(2+)</name>
        <dbReference type="ChEBI" id="CHEBI:29108"/>
    </ligand>
</feature>
<dbReference type="GO" id="GO:0046872">
    <property type="term" value="F:metal ion binding"/>
    <property type="evidence" value="ECO:0007669"/>
    <property type="project" value="UniProtKB-UniRule"/>
</dbReference>
<feature type="binding site" evidence="15">
    <location>
        <position position="554"/>
    </location>
    <ligand>
        <name>Ca(2+)</name>
        <dbReference type="ChEBI" id="CHEBI:29108"/>
    </ligand>
</feature>
<keyword evidence="5" id="KW-0964">Secreted</keyword>
<gene>
    <name evidence="18" type="ORF">BBAD15_g1688</name>
</gene>
<evidence type="ECO:0000256" key="14">
    <source>
        <dbReference type="ARBA" id="ARBA00023180"/>
    </source>
</evidence>
<comment type="subcellular location">
    <subcellularLocation>
        <location evidence="3">Secreted</location>
        <location evidence="3">Extracellular space</location>
    </subcellularLocation>
</comment>
<dbReference type="SMART" id="SM00944">
    <property type="entry name" value="Pro-kuma_activ"/>
    <property type="match status" value="1"/>
</dbReference>
<dbReference type="InterPro" id="IPR023828">
    <property type="entry name" value="Peptidase_S8_Ser-AS"/>
</dbReference>
<evidence type="ECO:0000256" key="8">
    <source>
        <dbReference type="ARBA" id="ARBA00022729"/>
    </source>
</evidence>
<accession>A0A0A2W293</accession>
<dbReference type="Pfam" id="PF09286">
    <property type="entry name" value="Pro-kuma_activ"/>
    <property type="match status" value="1"/>
</dbReference>
<evidence type="ECO:0000259" key="17">
    <source>
        <dbReference type="PROSITE" id="PS51695"/>
    </source>
</evidence>
<dbReference type="SUPFAM" id="SSF54897">
    <property type="entry name" value="Protease propeptides/inhibitors"/>
    <property type="match status" value="1"/>
</dbReference>
<evidence type="ECO:0000256" key="12">
    <source>
        <dbReference type="ARBA" id="ARBA00023026"/>
    </source>
</evidence>
<dbReference type="PROSITE" id="PS00138">
    <property type="entry name" value="SUBTILASE_SER"/>
    <property type="match status" value="1"/>
</dbReference>
<dbReference type="GO" id="GO:0008240">
    <property type="term" value="F:tripeptidyl-peptidase activity"/>
    <property type="evidence" value="ECO:0007669"/>
    <property type="project" value="UniProtKB-EC"/>
</dbReference>
<evidence type="ECO:0000256" key="7">
    <source>
        <dbReference type="ARBA" id="ARBA00022723"/>
    </source>
</evidence>
<organism evidence="18 19">
    <name type="scientific">Beauveria bassiana D1-5</name>
    <dbReference type="NCBI Taxonomy" id="1245745"/>
    <lineage>
        <taxon>Eukaryota</taxon>
        <taxon>Fungi</taxon>
        <taxon>Dikarya</taxon>
        <taxon>Ascomycota</taxon>
        <taxon>Pezizomycotina</taxon>
        <taxon>Sordariomycetes</taxon>
        <taxon>Hypocreomycetidae</taxon>
        <taxon>Hypocreales</taxon>
        <taxon>Cordycipitaceae</taxon>
        <taxon>Beauveria</taxon>
    </lineage>
</organism>